<feature type="domain" description="MoaB/Mog" evidence="2">
    <location>
        <begin position="4"/>
        <end position="171"/>
    </location>
</feature>
<dbReference type="Proteomes" id="UP000199006">
    <property type="component" value="Unassembled WGS sequence"/>
</dbReference>
<name>A0A1I4F4Y3_9FIRM</name>
<dbReference type="SMART" id="SM00852">
    <property type="entry name" value="MoCF_biosynth"/>
    <property type="match status" value="1"/>
</dbReference>
<dbReference type="HAMAP" id="MF_00226_B">
    <property type="entry name" value="CinA_B"/>
    <property type="match status" value="1"/>
</dbReference>
<accession>A0A1I4F4Y3</accession>
<dbReference type="InterPro" id="IPR036425">
    <property type="entry name" value="MoaB/Mog-like_dom_sf"/>
</dbReference>
<dbReference type="SUPFAM" id="SSF142433">
    <property type="entry name" value="CinA-like"/>
    <property type="match status" value="1"/>
</dbReference>
<dbReference type="RefSeq" id="WP_089858369.1">
    <property type="nucleotide sequence ID" value="NZ_FOTI01000002.1"/>
</dbReference>
<dbReference type="SUPFAM" id="SSF53218">
    <property type="entry name" value="Molybdenum cofactor biosynthesis proteins"/>
    <property type="match status" value="1"/>
</dbReference>
<dbReference type="InterPro" id="IPR041424">
    <property type="entry name" value="CinA_KH"/>
</dbReference>
<dbReference type="PANTHER" id="PTHR13939:SF0">
    <property type="entry name" value="NMN AMIDOHYDROLASE-LIKE PROTEIN YFAY"/>
    <property type="match status" value="1"/>
</dbReference>
<dbReference type="InterPro" id="IPR050101">
    <property type="entry name" value="CinA"/>
</dbReference>
<dbReference type="EMBL" id="FOTI01000002">
    <property type="protein sequence ID" value="SFL12984.1"/>
    <property type="molecule type" value="Genomic_DNA"/>
</dbReference>
<dbReference type="Pfam" id="PF02464">
    <property type="entry name" value="CinA"/>
    <property type="match status" value="1"/>
</dbReference>
<dbReference type="Gene3D" id="3.90.950.20">
    <property type="entry name" value="CinA-like"/>
    <property type="match status" value="1"/>
</dbReference>
<dbReference type="Pfam" id="PF18146">
    <property type="entry name" value="CinA_KH"/>
    <property type="match status" value="1"/>
</dbReference>
<dbReference type="Pfam" id="PF00994">
    <property type="entry name" value="MoCF_biosynth"/>
    <property type="match status" value="1"/>
</dbReference>
<dbReference type="NCBIfam" id="TIGR00200">
    <property type="entry name" value="cinA_nterm"/>
    <property type="match status" value="1"/>
</dbReference>
<dbReference type="STRING" id="29563.SAMN02983006_00236"/>
<evidence type="ECO:0000259" key="2">
    <source>
        <dbReference type="SMART" id="SM00852"/>
    </source>
</evidence>
<dbReference type="InterPro" id="IPR008135">
    <property type="entry name" value="Competence-induced_CinA"/>
</dbReference>
<dbReference type="PANTHER" id="PTHR13939">
    <property type="entry name" value="NICOTINAMIDE-NUCLEOTIDE AMIDOHYDROLASE PNCC"/>
    <property type="match status" value="1"/>
</dbReference>
<dbReference type="NCBIfam" id="TIGR00199">
    <property type="entry name" value="PncC_domain"/>
    <property type="match status" value="1"/>
</dbReference>
<dbReference type="OrthoDB" id="9801454at2"/>
<reference evidence="3 4" key="1">
    <citation type="submission" date="2016-10" db="EMBL/GenBank/DDBJ databases">
        <authorList>
            <person name="de Groot N.N."/>
        </authorList>
    </citation>
    <scope>NUCLEOTIDE SEQUENCE [LARGE SCALE GENOMIC DNA]</scope>
    <source>
        <strain evidence="3 4">ATCC 51327</strain>
    </source>
</reference>
<proteinExistence type="inferred from homology"/>
<dbReference type="AlphaFoldDB" id="A0A1I4F4Y3"/>
<gene>
    <name evidence="1" type="primary">cinA</name>
    <name evidence="3" type="ORF">SAMN02983006_00236</name>
</gene>
<evidence type="ECO:0000313" key="4">
    <source>
        <dbReference type="Proteomes" id="UP000199006"/>
    </source>
</evidence>
<dbReference type="InterPro" id="IPR008136">
    <property type="entry name" value="CinA_C"/>
</dbReference>
<protein>
    <recommendedName>
        <fullName evidence="1">Putative competence-damage inducible protein</fullName>
    </recommendedName>
</protein>
<dbReference type="NCBIfam" id="NF001813">
    <property type="entry name" value="PRK00549.1"/>
    <property type="match status" value="1"/>
</dbReference>
<evidence type="ECO:0000256" key="1">
    <source>
        <dbReference type="HAMAP-Rule" id="MF_00226"/>
    </source>
</evidence>
<evidence type="ECO:0000313" key="3">
    <source>
        <dbReference type="EMBL" id="SFL12984.1"/>
    </source>
</evidence>
<dbReference type="CDD" id="cd00885">
    <property type="entry name" value="cinA"/>
    <property type="match status" value="1"/>
</dbReference>
<dbReference type="InterPro" id="IPR036653">
    <property type="entry name" value="CinA-like_C"/>
</dbReference>
<dbReference type="PIRSF" id="PIRSF006728">
    <property type="entry name" value="CinA"/>
    <property type="match status" value="1"/>
</dbReference>
<organism evidence="3 4">
    <name type="scientific">Halanaerobium salsuginis</name>
    <dbReference type="NCBI Taxonomy" id="29563"/>
    <lineage>
        <taxon>Bacteria</taxon>
        <taxon>Bacillati</taxon>
        <taxon>Bacillota</taxon>
        <taxon>Clostridia</taxon>
        <taxon>Halanaerobiales</taxon>
        <taxon>Halanaerobiaceae</taxon>
        <taxon>Halanaerobium</taxon>
    </lineage>
</organism>
<dbReference type="InterPro" id="IPR001453">
    <property type="entry name" value="MoaB/Mog_dom"/>
</dbReference>
<sequence>MRAAVIATGAELVAGLVKESNSNFIARELSEVGIELVNIFICGDQKESIKQNINYARQAADLIFISGGLGPTKDDITKVAFAEELGIEMTYSAEIEKSLVKFFKKTQSEISENNFSQAYLPAGAEILENRHGTAPALKFTAQGKQFYLLPGVPIELKSIFNKQIKADLVSLTENKFLSQEFNFIGIGESTLAAEIEKLKLDQRLIISYQAGRGEVKLRIKFNSKNNYAAEQIGQQLIKNATEIIKDKFSTYLYSFDDQDIVDIVAKTLQEQGLTIAAAESFTGGTLAERLTAKAGSSGFFKGSVVAYTKELKNKLLKINNKLLDKYGTVSKQCAEKMAANVANILETSIGISATGAAGPDPLEGHPAGTMFVAIYYQGEIRSWKLEKSYGRSLNRFYASQFLFLELKNLLTKIKEEDKLCLKK</sequence>
<keyword evidence="4" id="KW-1185">Reference proteome</keyword>
<dbReference type="Gene3D" id="3.40.980.10">
    <property type="entry name" value="MoaB/Mog-like domain"/>
    <property type="match status" value="1"/>
</dbReference>
<comment type="similarity">
    <text evidence="1">Belongs to the CinA family.</text>
</comment>